<dbReference type="STRING" id="478820.A0A196S8D3"/>
<dbReference type="OrthoDB" id="72784at2759"/>
<protein>
    <submittedName>
        <fullName evidence="2">Uncharacterized protein</fullName>
    </submittedName>
</protein>
<proteinExistence type="predicted"/>
<feature type="compositionally biased region" description="Basic and acidic residues" evidence="1">
    <location>
        <begin position="999"/>
        <end position="1016"/>
    </location>
</feature>
<dbReference type="Proteomes" id="UP000078348">
    <property type="component" value="Unassembled WGS sequence"/>
</dbReference>
<name>A0A196S8D3_BLAHN</name>
<evidence type="ECO:0000313" key="3">
    <source>
        <dbReference type="Proteomes" id="UP000078348"/>
    </source>
</evidence>
<feature type="compositionally biased region" description="Basic and acidic residues" evidence="1">
    <location>
        <begin position="1300"/>
        <end position="1313"/>
    </location>
</feature>
<accession>A0A196S8D3</accession>
<feature type="region of interest" description="Disordered" evidence="1">
    <location>
        <begin position="1300"/>
        <end position="1355"/>
    </location>
</feature>
<sequence>MDSSATYYSAYEEYVLSDDKEVVIERRFSGYEKVLFKILYLQSYCPNSYAQQKKLLDTVKRYDLSGKLREMYDVVKTRMILLQQEPDRDVLPDIAQFVMDETNVSLAVSKPPMIGKRDETSSALYPSALDYEKIDSFVKKQLENEKVSAEYCEKLLETNRDKNLSEYLLKMSRKMGLPGVVENILLYLSTLKEVTDGKLFLELLTFDDMERLQRECLARYKWNLFEVSSFRGRYLQRFGSTVLVDKDDPAQVNHVISVYNRRLAFLKANCPSALCGDYEALLILKGKLGRFDNDELLEYLKVKGAQSGAKEVKGFNGVMTYNLNLLQWASPQSYFPFFDGREVLRIYERAQLLSGAQLIPTVLTLGEMEALRRQTRLGILGTNKRRYSVGEEVRVQVELKGIESLEVRLFEVDTYAFYAKNDAGVEVSLDVDGLQPQHTFSFSYKLPAMVSHVETFAFPQIAHRGVYILDFISNGSSSRFLVHMGALFVLSRKCLSGYALTVVDEAGCRVEEGLRAVVESREYALNAEKEILIPFAAPSESAKMVKVLICQEVEPHWEFVTRYPLSLEPETFSLQVTGDVDSEAVVVGNETCGLVLRVTALLNGVAFPVSLLRNVSITLSVVSMQGVKSQTVVAPKTLADARDFVYSFRVAETTASVRAEVRAEVALNNGSVKTLEEGCTLFDSAAPRLREDSLVSRLQRTVHFFRRLDAARKEEYVAQLSGRAGEALSGVCVDVEVRHRYTTPSYKTTLQSDAKGLVVLGSLENIASVIVDGTMFQPYRNRYDLRTVWQVADTEEVQALIPLVSRDPRDYRLVCTGTQYEYSTLHDNLAFDGAYCVVSGLPAGAYTLYVEDAAHQQYSVSIAVMVGAGEPHVFDSYAVWRKSARKLQEPPLALEYALDAGQLKVRLHGGDATRHVAVLCRTFADGVRMGEQLAKSSQEEFVEWYDNIQPECSIANGRMLWEEYAYIMERKKHPRLLPGNMLPSPGLLLNPVEFSSTDTKTKEAKKGEDFASKDNGRNGAAMSKKCSAGYGASRGESSVCSVDDIAAPSVLIPNVALDAEGAAAVPLPPCAYGRELLIVAMDARHCVDLSLYVPEASEAERDEKGAATLLKPQTLTHAFDPAVHYVEEKHISVATKEAPLELASKASMEILHSRRDVWQLLDTLSPIASLSKFSFLPDWESFSVEEKLSRYNRFNCSELNVFVYFRDRAFFDQYVKAYLESKIEKSFLDVFLTGGDVRRFAEPAMMQRLNSFEKALLCSRLGEEGEALCRGMEHDSRYKVMDGEAFAKVFNTALNLKSMKKEAAPEERERSEEASCDDDEEAAPEERDRSEEASCDDDEEACDEEAEMDGDIPEPPMCYSASMPRMGARMAPMMCCAMPPLQVECCAAAPEAGFGASPMYLSGAGSLRRRMMRSDRMMRSNRMMGADMAEYKRRSAEKLYEKMEKTKEYREGYYYDEKKMYAAPSRVPLSPFWADFARHLRSGSAAPFMSQHFVYCTHSLSEVIFCVSVLDVAAAAPALRIRDQAERFCLETEQPVFVFHKLLKETREVDASSSIIILQKYLDNKNSTERVNGKTVDRYMTSNEFLPNEPYGCKIIMTNTSAREKTVTLFYQIPQGAFPLTDYQPVRSKTLLLKPYSTTLFSYSFYFTGVGRFTHYPAHLIDPVDLSVVACAALPFPSLNVVTELHSMDVTSWRDVAATGSIEVVLQFLREHDLNDIDWDCVTFRLTDEAFFRALVAELRGVGYYCDTVWKFGLRFRDFATVRDFVQRHFAERAGLVFAAPLLTVTPCEEDLFQIREYKPYVNDRCFRLGKALSINNDKLEAQYEKFIQLLTQKRPSTDDYALLVYYLILQDRIELAKAVFTTRVCAEADGAWVRRPDCSCPVQFDYMAAYFDCFSAELTQARALCRKYADYPVLYWRQLFANVASLVSEMDGAAVIPEEEEPLDRTNLPTNVIQKKRWQMSGDSSLDVAMKGAELEVTYRNLEKVEINYFELNVELMFSTNPFMKDATSSSIFIRSNLAETLALPALPENVMFGCHTHALPEALRNKDLLIEVKSGALRETCYFFNSQLQVVLSSKTGQLRVYDKTSRRPLSTCYVKVYAKTSEGKKFLKDGYTDIRGFFDYYAVSSDVCDKVTELAIFVEKEGYGSCIRTTNPPTSAVN</sequence>
<dbReference type="EMBL" id="LXWW01000549">
    <property type="protein sequence ID" value="OAO12347.1"/>
    <property type="molecule type" value="Genomic_DNA"/>
</dbReference>
<feature type="compositionally biased region" description="Acidic residues" evidence="1">
    <location>
        <begin position="1314"/>
        <end position="1323"/>
    </location>
</feature>
<comment type="caution">
    <text evidence="2">The sequence shown here is derived from an EMBL/GenBank/DDBJ whole genome shotgun (WGS) entry which is preliminary data.</text>
</comment>
<feature type="compositionally biased region" description="Acidic residues" evidence="1">
    <location>
        <begin position="1333"/>
        <end position="1352"/>
    </location>
</feature>
<gene>
    <name evidence="2" type="ORF">AV274_5970</name>
</gene>
<reference evidence="2 3" key="1">
    <citation type="submission" date="2016-05" db="EMBL/GenBank/DDBJ databases">
        <title>Nuclear genome of Blastocystis sp. subtype 1 NandII.</title>
        <authorList>
            <person name="Gentekaki E."/>
            <person name="Curtis B."/>
            <person name="Stairs C."/>
            <person name="Eme L."/>
            <person name="Herman E."/>
            <person name="Klimes V."/>
            <person name="Arias M.C."/>
            <person name="Elias M."/>
            <person name="Hilliou F."/>
            <person name="Klute M."/>
            <person name="Malik S.-B."/>
            <person name="Pightling A."/>
            <person name="Rachubinski R."/>
            <person name="Salas D."/>
            <person name="Schlacht A."/>
            <person name="Suga H."/>
            <person name="Archibald J."/>
            <person name="Ball S.G."/>
            <person name="Clark G."/>
            <person name="Dacks J."/>
            <person name="Van Der Giezen M."/>
            <person name="Tsaousis A."/>
            <person name="Roger A."/>
        </authorList>
    </citation>
    <scope>NUCLEOTIDE SEQUENCE [LARGE SCALE GENOMIC DNA]</scope>
    <source>
        <strain evidence="3">ATCC 50177 / NandII</strain>
    </source>
</reference>
<keyword evidence="3" id="KW-1185">Reference proteome</keyword>
<evidence type="ECO:0000313" key="2">
    <source>
        <dbReference type="EMBL" id="OAO12347.1"/>
    </source>
</evidence>
<evidence type="ECO:0000256" key="1">
    <source>
        <dbReference type="SAM" id="MobiDB-lite"/>
    </source>
</evidence>
<organism evidence="2 3">
    <name type="scientific">Blastocystis sp. subtype 1 (strain ATCC 50177 / NandII)</name>
    <dbReference type="NCBI Taxonomy" id="478820"/>
    <lineage>
        <taxon>Eukaryota</taxon>
        <taxon>Sar</taxon>
        <taxon>Stramenopiles</taxon>
        <taxon>Bigyra</taxon>
        <taxon>Opalozoa</taxon>
        <taxon>Opalinata</taxon>
        <taxon>Blastocystidae</taxon>
        <taxon>Blastocystis</taxon>
    </lineage>
</organism>
<feature type="region of interest" description="Disordered" evidence="1">
    <location>
        <begin position="998"/>
        <end position="1021"/>
    </location>
</feature>